<keyword evidence="1 5" id="KW-0647">Proteasome</keyword>
<dbReference type="InParanoid" id="D8LEW0"/>
<name>D8LEW0_ECTSI</name>
<dbReference type="InterPro" id="IPR000426">
    <property type="entry name" value="Proteasome_asu_N"/>
</dbReference>
<feature type="region of interest" description="Disordered" evidence="2">
    <location>
        <begin position="309"/>
        <end position="337"/>
    </location>
</feature>
<evidence type="ECO:0000256" key="3">
    <source>
        <dbReference type="SAM" id="SignalP"/>
    </source>
</evidence>
<dbReference type="EMBL" id="FN649736">
    <property type="protein sequence ID" value="CBN79780.1"/>
    <property type="molecule type" value="Genomic_DNA"/>
</dbReference>
<dbReference type="Proteomes" id="UP000002630">
    <property type="component" value="Linkage Group LG11"/>
</dbReference>
<dbReference type="PANTHER" id="PTHR11599">
    <property type="entry name" value="PROTEASOME SUBUNIT ALPHA/BETA"/>
    <property type="match status" value="1"/>
</dbReference>
<dbReference type="SUPFAM" id="SSF56235">
    <property type="entry name" value="N-terminal nucleophile aminohydrolases (Ntn hydrolases)"/>
    <property type="match status" value="2"/>
</dbReference>
<dbReference type="OrthoDB" id="10559751at2759"/>
<dbReference type="GO" id="GO:0006511">
    <property type="term" value="P:ubiquitin-dependent protein catabolic process"/>
    <property type="evidence" value="ECO:0007669"/>
    <property type="project" value="InterPro"/>
</dbReference>
<gene>
    <name evidence="5" type="ORF">Esi_0014_0089</name>
</gene>
<reference evidence="5 6" key="1">
    <citation type="journal article" date="2010" name="Nature">
        <title>The Ectocarpus genome and the independent evolution of multicellularity in brown algae.</title>
        <authorList>
            <person name="Cock J.M."/>
            <person name="Sterck L."/>
            <person name="Rouze P."/>
            <person name="Scornet D."/>
            <person name="Allen A.E."/>
            <person name="Amoutzias G."/>
            <person name="Anthouard V."/>
            <person name="Artiguenave F."/>
            <person name="Aury J.M."/>
            <person name="Badger J.H."/>
            <person name="Beszteri B."/>
            <person name="Billiau K."/>
            <person name="Bonnet E."/>
            <person name="Bothwell J.H."/>
            <person name="Bowler C."/>
            <person name="Boyen C."/>
            <person name="Brownlee C."/>
            <person name="Carrano C.J."/>
            <person name="Charrier B."/>
            <person name="Cho G.Y."/>
            <person name="Coelho S.M."/>
            <person name="Collen J."/>
            <person name="Corre E."/>
            <person name="Da Silva C."/>
            <person name="Delage L."/>
            <person name="Delaroque N."/>
            <person name="Dittami S.M."/>
            <person name="Doulbeau S."/>
            <person name="Elias M."/>
            <person name="Farnham G."/>
            <person name="Gachon C.M."/>
            <person name="Gschloessl B."/>
            <person name="Heesch S."/>
            <person name="Jabbari K."/>
            <person name="Jubin C."/>
            <person name="Kawai H."/>
            <person name="Kimura K."/>
            <person name="Kloareg B."/>
            <person name="Kupper F.C."/>
            <person name="Lang D."/>
            <person name="Le Bail A."/>
            <person name="Leblanc C."/>
            <person name="Lerouge P."/>
            <person name="Lohr M."/>
            <person name="Lopez P.J."/>
            <person name="Martens C."/>
            <person name="Maumus F."/>
            <person name="Michel G."/>
            <person name="Miranda-Saavedra D."/>
            <person name="Morales J."/>
            <person name="Moreau H."/>
            <person name="Motomura T."/>
            <person name="Nagasato C."/>
            <person name="Napoli C.A."/>
            <person name="Nelson D.R."/>
            <person name="Nyvall-Collen P."/>
            <person name="Peters A.F."/>
            <person name="Pommier C."/>
            <person name="Potin P."/>
            <person name="Poulain J."/>
            <person name="Quesneville H."/>
            <person name="Read B."/>
            <person name="Rensing S.A."/>
            <person name="Ritter A."/>
            <person name="Rousvoal S."/>
            <person name="Samanta M."/>
            <person name="Samson G."/>
            <person name="Schroeder D.C."/>
            <person name="Segurens B."/>
            <person name="Strittmatter M."/>
            <person name="Tonon T."/>
            <person name="Tregear J.W."/>
            <person name="Valentin K."/>
            <person name="von Dassow P."/>
            <person name="Yamagishi T."/>
            <person name="Van de Peer Y."/>
            <person name="Wincker P."/>
        </authorList>
    </citation>
    <scope>NUCLEOTIDE SEQUENCE [LARGE SCALE GENOMIC DNA]</scope>
    <source>
        <strain evidence="6">Ec32 / CCAP1310/4</strain>
    </source>
</reference>
<dbReference type="EMBL" id="FN648000">
    <property type="protein sequence ID" value="CBN79780.1"/>
    <property type="molecule type" value="Genomic_DNA"/>
</dbReference>
<evidence type="ECO:0000256" key="2">
    <source>
        <dbReference type="SAM" id="MobiDB-lite"/>
    </source>
</evidence>
<feature type="signal peptide" evidence="3">
    <location>
        <begin position="1"/>
        <end position="19"/>
    </location>
</feature>
<dbReference type="STRING" id="2880.D8LEW0"/>
<dbReference type="Pfam" id="PF10584">
    <property type="entry name" value="Proteasome_A_N"/>
    <property type="match status" value="1"/>
</dbReference>
<dbReference type="SMART" id="SM00948">
    <property type="entry name" value="Proteasome_A_N"/>
    <property type="match status" value="1"/>
</dbReference>
<sequence length="363" mass="37707">MRAPIAVLAVILAARPCMAAVYDRAITVFSPDGKLMQVSYAEEAVKQGSLGVAACNGRDAIAMCLERPAADGDITDPDATPSRASETTVATSAITDAGAGAAGDTARAGDDHVYSRRRNRRKHHEGGVRDPGVGVGIVDSANNQDRKLCEIDEGVYLAFAGISADGRVLASKIRLECQSYRYSMGAAPSVGYIARYVGELQHRYTRTGGARPYGVACLVAGFDEDTLLPSVFRSEPSGAYAEWTASAVGKASDKALGRLEAVPDLGALDWRGTAEAAVRAALAGGAKYCDVLVLRRVAGDDDVPAAAEAVATEPPESEFTAEGGGEARSARAGWSHRGGAWSKRFLGSIGGDGAVLLEEGGSR</sequence>
<accession>D8LEW0</accession>
<proteinExistence type="predicted"/>
<feature type="chain" id="PRO_5003117043" evidence="3">
    <location>
        <begin position="20"/>
        <end position="363"/>
    </location>
</feature>
<dbReference type="InterPro" id="IPR001353">
    <property type="entry name" value="Proteasome_sua/b"/>
</dbReference>
<protein>
    <submittedName>
        <fullName evidence="5">20S proteasome subunit</fullName>
    </submittedName>
</protein>
<dbReference type="InterPro" id="IPR050115">
    <property type="entry name" value="Proteasome_alpha"/>
</dbReference>
<dbReference type="eggNOG" id="KOG0183">
    <property type="taxonomic scope" value="Eukaryota"/>
</dbReference>
<feature type="region of interest" description="Disordered" evidence="2">
    <location>
        <begin position="99"/>
        <end position="133"/>
    </location>
</feature>
<organism evidence="5 6">
    <name type="scientific">Ectocarpus siliculosus</name>
    <name type="common">Brown alga</name>
    <name type="synonym">Conferva siliculosa</name>
    <dbReference type="NCBI Taxonomy" id="2880"/>
    <lineage>
        <taxon>Eukaryota</taxon>
        <taxon>Sar</taxon>
        <taxon>Stramenopiles</taxon>
        <taxon>Ochrophyta</taxon>
        <taxon>PX clade</taxon>
        <taxon>Phaeophyceae</taxon>
        <taxon>Ectocarpales</taxon>
        <taxon>Ectocarpaceae</taxon>
        <taxon>Ectocarpus</taxon>
    </lineage>
</organism>
<feature type="compositionally biased region" description="Basic residues" evidence="2">
    <location>
        <begin position="115"/>
        <end position="124"/>
    </location>
</feature>
<dbReference type="Gene3D" id="3.60.20.10">
    <property type="entry name" value="Glutamine Phosphoribosylpyrophosphate, subunit 1, domain 1"/>
    <property type="match status" value="1"/>
</dbReference>
<dbReference type="AlphaFoldDB" id="D8LEW0"/>
<dbReference type="InterPro" id="IPR029055">
    <property type="entry name" value="Ntn_hydrolases_N"/>
</dbReference>
<evidence type="ECO:0000313" key="6">
    <source>
        <dbReference type="Proteomes" id="UP000002630"/>
    </source>
</evidence>
<evidence type="ECO:0000256" key="1">
    <source>
        <dbReference type="ARBA" id="ARBA00022942"/>
    </source>
</evidence>
<feature type="domain" description="Proteasome alpha-type subunits" evidence="4">
    <location>
        <begin position="22"/>
        <end position="44"/>
    </location>
</feature>
<evidence type="ECO:0000259" key="4">
    <source>
        <dbReference type="SMART" id="SM00948"/>
    </source>
</evidence>
<evidence type="ECO:0000313" key="5">
    <source>
        <dbReference type="EMBL" id="CBN79780.1"/>
    </source>
</evidence>
<dbReference type="GO" id="GO:0019773">
    <property type="term" value="C:proteasome core complex, alpha-subunit complex"/>
    <property type="evidence" value="ECO:0007669"/>
    <property type="project" value="InterPro"/>
</dbReference>
<keyword evidence="6" id="KW-1185">Reference proteome</keyword>
<keyword evidence="3" id="KW-0732">Signal</keyword>
<dbReference type="Pfam" id="PF00227">
    <property type="entry name" value="Proteasome"/>
    <property type="match status" value="1"/>
</dbReference>